<dbReference type="Proteomes" id="UP000652074">
    <property type="component" value="Unassembled WGS sequence"/>
</dbReference>
<dbReference type="PIRSF" id="PIRSF009554">
    <property type="entry name" value="UCP009554"/>
    <property type="match status" value="1"/>
</dbReference>
<accession>A0ABX1MPB5</accession>
<dbReference type="SUPFAM" id="SSF50475">
    <property type="entry name" value="FMN-binding split barrel"/>
    <property type="match status" value="1"/>
</dbReference>
<dbReference type="PANTHER" id="PTHR35176">
    <property type="entry name" value="HEME OXYGENASE HI_0854-RELATED"/>
    <property type="match status" value="1"/>
</dbReference>
<name>A0ABX1MPB5_9RHOO</name>
<evidence type="ECO:0000259" key="2">
    <source>
        <dbReference type="Pfam" id="PF01243"/>
    </source>
</evidence>
<keyword evidence="1" id="KW-0560">Oxidoreductase</keyword>
<dbReference type="Gene3D" id="2.30.110.10">
    <property type="entry name" value="Electron Transport, Fmn-binding Protein, Chain A"/>
    <property type="match status" value="1"/>
</dbReference>
<sequence length="157" mass="17481">MTSALRERVVEYLDSHHAMTIASCGEEGVWAAAVFYVNDGFRLYFLSAPTTRHSRNIARDARIAITIQEDCADWPQIKGIQAEGRAVEIGGAEEARARELYGEKYPVVGKVAQAPAFIVKALAKVRWYRFEPECLYFIDNSAGFGHREAVDCHAPSS</sequence>
<dbReference type="InterPro" id="IPR012349">
    <property type="entry name" value="Split_barrel_FMN-bd"/>
</dbReference>
<dbReference type="PANTHER" id="PTHR35176:SF6">
    <property type="entry name" value="HEME OXYGENASE HI_0854-RELATED"/>
    <property type="match status" value="1"/>
</dbReference>
<evidence type="ECO:0000256" key="1">
    <source>
        <dbReference type="ARBA" id="ARBA00023002"/>
    </source>
</evidence>
<evidence type="ECO:0000313" key="4">
    <source>
        <dbReference type="Proteomes" id="UP000652074"/>
    </source>
</evidence>
<dbReference type="Pfam" id="PF01243">
    <property type="entry name" value="PNPOx_N"/>
    <property type="match status" value="1"/>
</dbReference>
<protein>
    <submittedName>
        <fullName evidence="3">Pyridoxamine 5'-phosphate oxidase</fullName>
    </submittedName>
</protein>
<proteinExistence type="predicted"/>
<reference evidence="3 4" key="1">
    <citation type="submission" date="2019-12" db="EMBL/GenBank/DDBJ databases">
        <title>Comparative genomics gives insights into the taxonomy of the Azoarcus-Aromatoleum group and reveals separate origins of nif in the plant-associated Azoarcus and non-plant-associated Aromatoleum sub-groups.</title>
        <authorList>
            <person name="Lafos M."/>
            <person name="Maluk M."/>
            <person name="Batista M."/>
            <person name="Junghare M."/>
            <person name="Carmona M."/>
            <person name="Faoro H."/>
            <person name="Cruz L.M."/>
            <person name="Battistoni F."/>
            <person name="De Souza E."/>
            <person name="Pedrosa F."/>
            <person name="Chen W.-M."/>
            <person name="Poole P.S."/>
            <person name="Dixon R.A."/>
            <person name="James E.K."/>
        </authorList>
    </citation>
    <scope>NUCLEOTIDE SEQUENCE [LARGE SCALE GENOMIC DNA]</scope>
    <source>
        <strain evidence="3 4">ToN1</strain>
    </source>
</reference>
<keyword evidence="4" id="KW-1185">Reference proteome</keyword>
<feature type="domain" description="Pyridoxamine 5'-phosphate oxidase N-terminal" evidence="2">
    <location>
        <begin position="6"/>
        <end position="125"/>
    </location>
</feature>
<comment type="caution">
    <text evidence="3">The sequence shown here is derived from an EMBL/GenBank/DDBJ whole genome shotgun (WGS) entry which is preliminary data.</text>
</comment>
<dbReference type="InterPro" id="IPR052019">
    <property type="entry name" value="F420H2_bilvrd_red/Heme_oxyg"/>
</dbReference>
<dbReference type="InterPro" id="IPR011194">
    <property type="entry name" value="UPF0306"/>
</dbReference>
<gene>
    <name evidence="3" type="ORF">GPA26_15085</name>
</gene>
<dbReference type="RefSeq" id="WP_169207153.1">
    <property type="nucleotide sequence ID" value="NZ_CP059560.1"/>
</dbReference>
<organism evidence="3 4">
    <name type="scientific">Aromatoleum petrolei</name>
    <dbReference type="NCBI Taxonomy" id="76116"/>
    <lineage>
        <taxon>Bacteria</taxon>
        <taxon>Pseudomonadati</taxon>
        <taxon>Pseudomonadota</taxon>
        <taxon>Betaproteobacteria</taxon>
        <taxon>Rhodocyclales</taxon>
        <taxon>Rhodocyclaceae</taxon>
        <taxon>Aromatoleum</taxon>
    </lineage>
</organism>
<dbReference type="InterPro" id="IPR011576">
    <property type="entry name" value="Pyridox_Oxase_N"/>
</dbReference>
<evidence type="ECO:0000313" key="3">
    <source>
        <dbReference type="EMBL" id="NMF89794.1"/>
    </source>
</evidence>
<dbReference type="EMBL" id="WTVR01000029">
    <property type="protein sequence ID" value="NMF89794.1"/>
    <property type="molecule type" value="Genomic_DNA"/>
</dbReference>